<dbReference type="VEuPathDB" id="MicrosporidiaDB:CWI36_1353p0010"/>
<evidence type="ECO:0000259" key="6">
    <source>
        <dbReference type="Pfam" id="PF03876"/>
    </source>
</evidence>
<proteinExistence type="inferred from homology"/>
<evidence type="ECO:0000313" key="8">
    <source>
        <dbReference type="Proteomes" id="UP000293045"/>
    </source>
</evidence>
<dbReference type="Pfam" id="PF00575">
    <property type="entry name" value="S1"/>
    <property type="match status" value="1"/>
</dbReference>
<evidence type="ECO:0000256" key="3">
    <source>
        <dbReference type="ARBA" id="ARBA00022478"/>
    </source>
</evidence>
<dbReference type="CDD" id="cd04329">
    <property type="entry name" value="RNAP_II_Rpb7_N"/>
    <property type="match status" value="1"/>
</dbReference>
<dbReference type="Gene3D" id="2.40.50.140">
    <property type="entry name" value="Nucleic acid-binding proteins"/>
    <property type="match status" value="1"/>
</dbReference>
<evidence type="ECO:0000259" key="5">
    <source>
        <dbReference type="Pfam" id="PF00575"/>
    </source>
</evidence>
<dbReference type="InterPro" id="IPR012340">
    <property type="entry name" value="NA-bd_OB-fold"/>
</dbReference>
<name>A0A4Q9KVE7_9MICR</name>
<feature type="domain" description="S1 motif" evidence="5">
    <location>
        <begin position="77"/>
        <end position="145"/>
    </location>
</feature>
<dbReference type="InterPro" id="IPR003029">
    <property type="entry name" value="S1_domain"/>
</dbReference>
<dbReference type="GO" id="GO:0060213">
    <property type="term" value="P:positive regulation of nuclear-transcribed mRNA poly(A) tail shortening"/>
    <property type="evidence" value="ECO:0007669"/>
    <property type="project" value="TreeGrafter"/>
</dbReference>
<dbReference type="GO" id="GO:0005665">
    <property type="term" value="C:RNA polymerase II, core complex"/>
    <property type="evidence" value="ECO:0007669"/>
    <property type="project" value="TreeGrafter"/>
</dbReference>
<dbReference type="Pfam" id="PF03876">
    <property type="entry name" value="SHS2_Rpb7-N"/>
    <property type="match status" value="1"/>
</dbReference>
<dbReference type="PANTHER" id="PTHR12709">
    <property type="entry name" value="DNA-DIRECTED RNA POLYMERASE II, III"/>
    <property type="match status" value="1"/>
</dbReference>
<dbReference type="InterPro" id="IPR036898">
    <property type="entry name" value="RNA_pol_Rpb7-like_N_sf"/>
</dbReference>
<dbReference type="GO" id="GO:0006367">
    <property type="term" value="P:transcription initiation at RNA polymerase II promoter"/>
    <property type="evidence" value="ECO:0007669"/>
    <property type="project" value="TreeGrafter"/>
</dbReference>
<reference evidence="7 8" key="1">
    <citation type="submission" date="2017-12" db="EMBL/GenBank/DDBJ databases">
        <authorList>
            <person name="Pombert J.-F."/>
            <person name="Haag K.L."/>
            <person name="Ebert D."/>
        </authorList>
    </citation>
    <scope>NUCLEOTIDE SEQUENCE [LARGE SCALE GENOMIC DNA]</scope>
    <source>
        <strain evidence="7">IL-BN-2</strain>
    </source>
</reference>
<dbReference type="GO" id="GO:0045948">
    <property type="term" value="P:positive regulation of translational initiation"/>
    <property type="evidence" value="ECO:0007669"/>
    <property type="project" value="TreeGrafter"/>
</dbReference>
<protein>
    <submittedName>
        <fullName evidence="7">Putative subunit Rpb7 of DNA-directed RNA polymerase II</fullName>
    </submittedName>
</protein>
<organism evidence="7 8">
    <name type="scientific">Hamiltosporidium magnivora</name>
    <dbReference type="NCBI Taxonomy" id="148818"/>
    <lineage>
        <taxon>Eukaryota</taxon>
        <taxon>Fungi</taxon>
        <taxon>Fungi incertae sedis</taxon>
        <taxon>Microsporidia</taxon>
        <taxon>Dubosqiidae</taxon>
        <taxon>Hamiltosporidium</taxon>
    </lineage>
</organism>
<gene>
    <name evidence="7" type="ORF">CWI39_2236p0010</name>
</gene>
<dbReference type="AlphaFoldDB" id="A0A4Q9KVE7"/>
<evidence type="ECO:0000256" key="4">
    <source>
        <dbReference type="ARBA" id="ARBA00023163"/>
    </source>
</evidence>
<dbReference type="FunFam" id="3.30.1490.120:FF:000001">
    <property type="entry name" value="DNA-directed RNA polymerase II subunit RPB7"/>
    <property type="match status" value="1"/>
</dbReference>
<dbReference type="GO" id="GO:0003727">
    <property type="term" value="F:single-stranded RNA binding"/>
    <property type="evidence" value="ECO:0007669"/>
    <property type="project" value="TreeGrafter"/>
</dbReference>
<feature type="domain" description="RNA polymerase Rpb7-like N-terminal" evidence="6">
    <location>
        <begin position="9"/>
        <end position="61"/>
    </location>
</feature>
<dbReference type="PANTHER" id="PTHR12709:SF4">
    <property type="entry name" value="DNA-DIRECTED RNA POLYMERASE II SUBUNIT RPB7"/>
    <property type="match status" value="1"/>
</dbReference>
<comment type="subcellular location">
    <subcellularLocation>
        <location evidence="1">Nucleus</location>
    </subcellularLocation>
</comment>
<evidence type="ECO:0000256" key="2">
    <source>
        <dbReference type="ARBA" id="ARBA00009307"/>
    </source>
</evidence>
<dbReference type="Proteomes" id="UP000293045">
    <property type="component" value="Unassembled WGS sequence"/>
</dbReference>
<dbReference type="GO" id="GO:0003697">
    <property type="term" value="F:single-stranded DNA binding"/>
    <property type="evidence" value="ECO:0007669"/>
    <property type="project" value="TreeGrafter"/>
</dbReference>
<keyword evidence="3 7" id="KW-0240">DNA-directed RNA polymerase</keyword>
<comment type="similarity">
    <text evidence="2">Belongs to the eukaryotic RPB7/RPC8 RNA polymerase subunit family.</text>
</comment>
<dbReference type="GO" id="GO:0000932">
    <property type="term" value="C:P-body"/>
    <property type="evidence" value="ECO:0007669"/>
    <property type="project" value="TreeGrafter"/>
</dbReference>
<evidence type="ECO:0000313" key="7">
    <source>
        <dbReference type="EMBL" id="TBT98872.1"/>
    </source>
</evidence>
<dbReference type="InterPro" id="IPR045113">
    <property type="entry name" value="Rpb7-like"/>
</dbReference>
<accession>A0A4Q9KVE7</accession>
<dbReference type="GO" id="GO:0031369">
    <property type="term" value="F:translation initiation factor binding"/>
    <property type="evidence" value="ECO:0007669"/>
    <property type="project" value="TreeGrafter"/>
</dbReference>
<dbReference type="EMBL" id="PIXR01002236">
    <property type="protein sequence ID" value="TBT98872.1"/>
    <property type="molecule type" value="Genomic_DNA"/>
</dbReference>
<dbReference type="Gene3D" id="3.30.1490.120">
    <property type="entry name" value="RNA polymerase Rpb7-like, N-terminal domain"/>
    <property type="match status" value="1"/>
</dbReference>
<dbReference type="InterPro" id="IPR005576">
    <property type="entry name" value="Rpb7-like_N"/>
</dbReference>
<dbReference type="SUPFAM" id="SSF50249">
    <property type="entry name" value="Nucleic acid-binding proteins"/>
    <property type="match status" value="1"/>
</dbReference>
<dbReference type="VEuPathDB" id="MicrosporidiaDB:CWI39_2236p0010"/>
<comment type="caution">
    <text evidence="7">The sequence shown here is derived from an EMBL/GenBank/DDBJ whole genome shotgun (WGS) entry which is preliminary data.</text>
</comment>
<keyword evidence="4" id="KW-0804">Transcription</keyword>
<dbReference type="SUPFAM" id="SSF88798">
    <property type="entry name" value="N-terminal, heterodimerisation domain of RBP7 (RpoE)"/>
    <property type="match status" value="1"/>
</dbReference>
<sequence>MFFVSNLKHIIHLEPEKLGPECMDILRKTLTSSVEGTCSGEYGYIISVLSIDKIGSGRITNNGYAVFSVHYQALVLKPLKGEIIDASIVETNDMGIFAGVGPLTIFISNYQIPKMLLKGSEGGGLEKNSNIRLKIIGTKVEATRIYAIGTINEYYLGLIC</sequence>
<evidence type="ECO:0000256" key="1">
    <source>
        <dbReference type="ARBA" id="ARBA00004123"/>
    </source>
</evidence>